<evidence type="ECO:0000313" key="2">
    <source>
        <dbReference type="EMBL" id="EFA12492.2"/>
    </source>
</evidence>
<keyword evidence="1" id="KW-0732">Signal</keyword>
<dbReference type="OrthoDB" id="6436078at2759"/>
<feature type="signal peptide" evidence="1">
    <location>
        <begin position="1"/>
        <end position="19"/>
    </location>
</feature>
<protein>
    <submittedName>
        <fullName evidence="2">Uncharacterized protein</fullName>
    </submittedName>
</protein>
<evidence type="ECO:0000313" key="3">
    <source>
        <dbReference type="Proteomes" id="UP000007266"/>
    </source>
</evidence>
<name>D7EJ10_TRICA</name>
<sequence>MAFLYKLVYCVAVITVAKAIPTTKSPKTYQTEETDDSYNPRPYDEPITYESFAIPTNLQLPKSESAQVPFYVPDITTALKAPQYSSEPNYYQVPIPAQDLVAPSETAWNPDNDPKFFYEVPASLTQQNIPTNLYPKKFNKDVHVKSKPYSSKPKQEIVLEPINEKQFLAKQKSLTKVYDSLAKKENQKDLQSQQAVQI</sequence>
<dbReference type="HOGENOM" id="CLU_1050997_0_0_1"/>
<reference evidence="2 3" key="1">
    <citation type="journal article" date="2008" name="Nature">
        <title>The genome of the model beetle and pest Tribolium castaneum.</title>
        <authorList>
            <consortium name="Tribolium Genome Sequencing Consortium"/>
            <person name="Richards S."/>
            <person name="Gibbs R.A."/>
            <person name="Weinstock G.M."/>
            <person name="Brown S.J."/>
            <person name="Denell R."/>
            <person name="Beeman R.W."/>
            <person name="Gibbs R."/>
            <person name="Beeman R.W."/>
            <person name="Brown S.J."/>
            <person name="Bucher G."/>
            <person name="Friedrich M."/>
            <person name="Grimmelikhuijzen C.J."/>
            <person name="Klingler M."/>
            <person name="Lorenzen M."/>
            <person name="Richards S."/>
            <person name="Roth S."/>
            <person name="Schroder R."/>
            <person name="Tautz D."/>
            <person name="Zdobnov E.M."/>
            <person name="Muzny D."/>
            <person name="Gibbs R.A."/>
            <person name="Weinstock G.M."/>
            <person name="Attaway T."/>
            <person name="Bell S."/>
            <person name="Buhay C.J."/>
            <person name="Chandrabose M.N."/>
            <person name="Chavez D."/>
            <person name="Clerk-Blankenburg K.P."/>
            <person name="Cree A."/>
            <person name="Dao M."/>
            <person name="Davis C."/>
            <person name="Chacko J."/>
            <person name="Dinh H."/>
            <person name="Dugan-Rocha S."/>
            <person name="Fowler G."/>
            <person name="Garner T.T."/>
            <person name="Garnes J."/>
            <person name="Gnirke A."/>
            <person name="Hawes A."/>
            <person name="Hernandez J."/>
            <person name="Hines S."/>
            <person name="Holder M."/>
            <person name="Hume J."/>
            <person name="Jhangiani S.N."/>
            <person name="Joshi V."/>
            <person name="Khan Z.M."/>
            <person name="Jackson L."/>
            <person name="Kovar C."/>
            <person name="Kowis A."/>
            <person name="Lee S."/>
            <person name="Lewis L.R."/>
            <person name="Margolis J."/>
            <person name="Morgan M."/>
            <person name="Nazareth L.V."/>
            <person name="Nguyen N."/>
            <person name="Okwuonu G."/>
            <person name="Parker D."/>
            <person name="Richards S."/>
            <person name="Ruiz S.J."/>
            <person name="Santibanez J."/>
            <person name="Savard J."/>
            <person name="Scherer S.E."/>
            <person name="Schneider B."/>
            <person name="Sodergren E."/>
            <person name="Tautz D."/>
            <person name="Vattahil S."/>
            <person name="Villasana D."/>
            <person name="White C.S."/>
            <person name="Wright R."/>
            <person name="Park Y."/>
            <person name="Beeman R.W."/>
            <person name="Lord J."/>
            <person name="Oppert B."/>
            <person name="Lorenzen M."/>
            <person name="Brown S."/>
            <person name="Wang L."/>
            <person name="Savard J."/>
            <person name="Tautz D."/>
            <person name="Richards S."/>
            <person name="Weinstock G."/>
            <person name="Gibbs R.A."/>
            <person name="Liu Y."/>
            <person name="Worley K."/>
            <person name="Weinstock G."/>
            <person name="Elsik C.G."/>
            <person name="Reese J.T."/>
            <person name="Elhaik E."/>
            <person name="Landan G."/>
            <person name="Graur D."/>
            <person name="Arensburger P."/>
            <person name="Atkinson P."/>
            <person name="Beeman R.W."/>
            <person name="Beidler J."/>
            <person name="Brown S.J."/>
            <person name="Demuth J.P."/>
            <person name="Drury D.W."/>
            <person name="Du Y.Z."/>
            <person name="Fujiwara H."/>
            <person name="Lorenzen M."/>
            <person name="Maselli V."/>
            <person name="Osanai M."/>
            <person name="Park Y."/>
            <person name="Robertson H.M."/>
            <person name="Tu Z."/>
            <person name="Wang J.J."/>
            <person name="Wang S."/>
            <person name="Richards S."/>
            <person name="Song H."/>
            <person name="Zhang L."/>
            <person name="Sodergren E."/>
            <person name="Werner D."/>
            <person name="Stanke M."/>
            <person name="Morgenstern B."/>
            <person name="Solovyev V."/>
            <person name="Kosarev P."/>
            <person name="Brown G."/>
            <person name="Chen H.C."/>
            <person name="Ermolaeva O."/>
            <person name="Hlavina W."/>
            <person name="Kapustin Y."/>
            <person name="Kiryutin B."/>
            <person name="Kitts P."/>
            <person name="Maglott D."/>
            <person name="Pruitt K."/>
            <person name="Sapojnikov V."/>
            <person name="Souvorov A."/>
            <person name="Mackey A.J."/>
            <person name="Waterhouse R.M."/>
            <person name="Wyder S."/>
            <person name="Zdobnov E.M."/>
            <person name="Zdobnov E.M."/>
            <person name="Wyder S."/>
            <person name="Kriventseva E.V."/>
            <person name="Kadowaki T."/>
            <person name="Bork P."/>
            <person name="Aranda M."/>
            <person name="Bao R."/>
            <person name="Beermann A."/>
            <person name="Berns N."/>
            <person name="Bolognesi R."/>
            <person name="Bonneton F."/>
            <person name="Bopp D."/>
            <person name="Brown S.J."/>
            <person name="Bucher G."/>
            <person name="Butts T."/>
            <person name="Chaumot A."/>
            <person name="Denell R.E."/>
            <person name="Ferrier D.E."/>
            <person name="Friedrich M."/>
            <person name="Gordon C.M."/>
            <person name="Jindra M."/>
            <person name="Klingler M."/>
            <person name="Lan Q."/>
            <person name="Lattorff H.M."/>
            <person name="Laudet V."/>
            <person name="von Levetsow C."/>
            <person name="Liu Z."/>
            <person name="Lutz R."/>
            <person name="Lynch J.A."/>
            <person name="da Fonseca R.N."/>
            <person name="Posnien N."/>
            <person name="Reuter R."/>
            <person name="Roth S."/>
            <person name="Savard J."/>
            <person name="Schinko J.B."/>
            <person name="Schmitt C."/>
            <person name="Schoppmeier M."/>
            <person name="Schroder R."/>
            <person name="Shippy T.D."/>
            <person name="Simonnet F."/>
            <person name="Marques-Souza H."/>
            <person name="Tautz D."/>
            <person name="Tomoyasu Y."/>
            <person name="Trauner J."/>
            <person name="Van der Zee M."/>
            <person name="Vervoort M."/>
            <person name="Wittkopp N."/>
            <person name="Wimmer E.A."/>
            <person name="Yang X."/>
            <person name="Jones A.K."/>
            <person name="Sattelle D.B."/>
            <person name="Ebert P.R."/>
            <person name="Nelson D."/>
            <person name="Scott J.G."/>
            <person name="Beeman R.W."/>
            <person name="Muthukrishnan S."/>
            <person name="Kramer K.J."/>
            <person name="Arakane Y."/>
            <person name="Beeman R.W."/>
            <person name="Zhu Q."/>
            <person name="Hogenkamp D."/>
            <person name="Dixit R."/>
            <person name="Oppert B."/>
            <person name="Jiang H."/>
            <person name="Zou Z."/>
            <person name="Marshall J."/>
            <person name="Elpidina E."/>
            <person name="Vinokurov K."/>
            <person name="Oppert C."/>
            <person name="Zou Z."/>
            <person name="Evans J."/>
            <person name="Lu Z."/>
            <person name="Zhao P."/>
            <person name="Sumathipala N."/>
            <person name="Altincicek B."/>
            <person name="Vilcinskas A."/>
            <person name="Williams M."/>
            <person name="Hultmark D."/>
            <person name="Hetru C."/>
            <person name="Jiang H."/>
            <person name="Grimmelikhuijzen C.J."/>
            <person name="Hauser F."/>
            <person name="Cazzamali G."/>
            <person name="Williamson M."/>
            <person name="Park Y."/>
            <person name="Li B."/>
            <person name="Tanaka Y."/>
            <person name="Predel R."/>
            <person name="Neupert S."/>
            <person name="Schachtner J."/>
            <person name="Verleyen P."/>
            <person name="Raible F."/>
            <person name="Bork P."/>
            <person name="Friedrich M."/>
            <person name="Walden K.K."/>
            <person name="Robertson H.M."/>
            <person name="Angeli S."/>
            <person name="Foret S."/>
            <person name="Bucher G."/>
            <person name="Schuetz S."/>
            <person name="Maleszka R."/>
            <person name="Wimmer E.A."/>
            <person name="Beeman R.W."/>
            <person name="Lorenzen M."/>
            <person name="Tomoyasu Y."/>
            <person name="Miller S.C."/>
            <person name="Grossmann D."/>
            <person name="Bucher G."/>
        </authorList>
    </citation>
    <scope>NUCLEOTIDE SEQUENCE [LARGE SCALE GENOMIC DNA]</scope>
    <source>
        <strain evidence="2 3">Georgia GA2</strain>
    </source>
</reference>
<proteinExistence type="predicted"/>
<gene>
    <name evidence="2" type="primary">AUGUSTUS-3.0.2_12892</name>
    <name evidence="2" type="ORF">TcasGA2_TC012892</name>
</gene>
<dbReference type="InParanoid" id="D7EJ10"/>
<organism evidence="2 3">
    <name type="scientific">Tribolium castaneum</name>
    <name type="common">Red flour beetle</name>
    <dbReference type="NCBI Taxonomy" id="7070"/>
    <lineage>
        <taxon>Eukaryota</taxon>
        <taxon>Metazoa</taxon>
        <taxon>Ecdysozoa</taxon>
        <taxon>Arthropoda</taxon>
        <taxon>Hexapoda</taxon>
        <taxon>Insecta</taxon>
        <taxon>Pterygota</taxon>
        <taxon>Neoptera</taxon>
        <taxon>Endopterygota</taxon>
        <taxon>Coleoptera</taxon>
        <taxon>Polyphaga</taxon>
        <taxon>Cucujiformia</taxon>
        <taxon>Tenebrionidae</taxon>
        <taxon>Tenebrionidae incertae sedis</taxon>
        <taxon>Tribolium</taxon>
    </lineage>
</organism>
<dbReference type="AlphaFoldDB" id="D7EJ10"/>
<dbReference type="STRING" id="7070.D7EJ10"/>
<accession>D7EJ10</accession>
<reference evidence="2 3" key="2">
    <citation type="journal article" date="2010" name="Nucleic Acids Res.">
        <title>BeetleBase in 2010: revisions to provide comprehensive genomic information for Tribolium castaneum.</title>
        <authorList>
            <person name="Kim H.S."/>
            <person name="Murphy T."/>
            <person name="Xia J."/>
            <person name="Caragea D."/>
            <person name="Park Y."/>
            <person name="Beeman R.W."/>
            <person name="Lorenzen M.D."/>
            <person name="Butcher S."/>
            <person name="Manak J.R."/>
            <person name="Brown S.J."/>
        </authorList>
    </citation>
    <scope>GENOME REANNOTATION</scope>
    <source>
        <strain evidence="2 3">Georgia GA2</strain>
    </source>
</reference>
<dbReference type="EMBL" id="KQ971326">
    <property type="protein sequence ID" value="EFA12492.2"/>
    <property type="molecule type" value="Genomic_DNA"/>
</dbReference>
<dbReference type="Proteomes" id="UP000007266">
    <property type="component" value="Linkage group 3"/>
</dbReference>
<keyword evidence="3" id="KW-1185">Reference proteome</keyword>
<evidence type="ECO:0000256" key="1">
    <source>
        <dbReference type="SAM" id="SignalP"/>
    </source>
</evidence>
<feature type="chain" id="PRO_5007310952" evidence="1">
    <location>
        <begin position="20"/>
        <end position="198"/>
    </location>
</feature>
<dbReference type="KEGG" id="tca:661127"/>